<sequence>MIDFDEELKNFKPSMETSEAEDAIRDKDLTDMIDILKEITASQSTVIRQSAAVAAAAKQNRK</sequence>
<name>A0A6N7J2S8_9FIRM</name>
<dbReference type="AlphaFoldDB" id="A0A6N7J2S8"/>
<comment type="caution">
    <text evidence="1">The sequence shown here is derived from an EMBL/GenBank/DDBJ whole genome shotgun (WGS) entry which is preliminary data.</text>
</comment>
<evidence type="ECO:0000313" key="1">
    <source>
        <dbReference type="EMBL" id="MQN02355.1"/>
    </source>
</evidence>
<proteinExistence type="predicted"/>
<evidence type="ECO:0000313" key="2">
    <source>
        <dbReference type="Proteomes" id="UP000460257"/>
    </source>
</evidence>
<organism evidence="1 2">
    <name type="scientific">Candidatus Weimeria bifida</name>
    <dbReference type="NCBI Taxonomy" id="2599074"/>
    <lineage>
        <taxon>Bacteria</taxon>
        <taxon>Bacillati</taxon>
        <taxon>Bacillota</taxon>
        <taxon>Clostridia</taxon>
        <taxon>Lachnospirales</taxon>
        <taxon>Lachnospiraceae</taxon>
        <taxon>Candidatus Weimeria</taxon>
    </lineage>
</organism>
<protein>
    <submittedName>
        <fullName evidence="1">Uncharacterized protein</fullName>
    </submittedName>
</protein>
<dbReference type="EMBL" id="VOGC01000010">
    <property type="protein sequence ID" value="MQN02355.1"/>
    <property type="molecule type" value="Genomic_DNA"/>
</dbReference>
<gene>
    <name evidence="1" type="ORF">FRC54_10850</name>
</gene>
<keyword evidence="2" id="KW-1185">Reference proteome</keyword>
<dbReference type="Proteomes" id="UP000460257">
    <property type="component" value="Unassembled WGS sequence"/>
</dbReference>
<accession>A0A6N7J2S8</accession>
<reference evidence="1" key="1">
    <citation type="journal article" date="2020" name="Appl. Environ. Microbiol.">
        <title>Medium-Chain Fatty Acid Synthesis by 'Candidatus Weimeria bifida' gen. nov., sp. nov., and 'Candidatus Pseudoramibacter fermentans' sp. nov.</title>
        <authorList>
            <person name="Scarborough M.J."/>
            <person name="Myers K.S."/>
            <person name="Donohue T.J."/>
            <person name="Noguera D.R."/>
        </authorList>
    </citation>
    <scope>NUCLEOTIDE SEQUENCE</scope>
    <source>
        <strain evidence="1">LCO1.1</strain>
    </source>
</reference>